<evidence type="ECO:0000313" key="3">
    <source>
        <dbReference type="EnsemblMetazoa" id="PPA06197.1"/>
    </source>
</evidence>
<accession>A0A2A6BMT7</accession>
<organism evidence="3 4">
    <name type="scientific">Pristionchus pacificus</name>
    <name type="common">Parasitic nematode worm</name>
    <dbReference type="NCBI Taxonomy" id="54126"/>
    <lineage>
        <taxon>Eukaryota</taxon>
        <taxon>Metazoa</taxon>
        <taxon>Ecdysozoa</taxon>
        <taxon>Nematoda</taxon>
        <taxon>Chromadorea</taxon>
        <taxon>Rhabditida</taxon>
        <taxon>Rhabditina</taxon>
        <taxon>Diplogasteromorpha</taxon>
        <taxon>Diplogasteroidea</taxon>
        <taxon>Neodiplogasteridae</taxon>
        <taxon>Pristionchus</taxon>
    </lineage>
</organism>
<dbReference type="EnsemblMetazoa" id="PPA06197.1">
    <property type="protein sequence ID" value="PPA06197.1"/>
    <property type="gene ID" value="WBGene00095751"/>
</dbReference>
<name>A0A2A6BMT7_PRIPA</name>
<protein>
    <submittedName>
        <fullName evidence="3">Uncharacterized protein</fullName>
    </submittedName>
</protein>
<evidence type="ECO:0000256" key="2">
    <source>
        <dbReference type="SAM" id="Phobius"/>
    </source>
</evidence>
<feature type="compositionally biased region" description="Pro residues" evidence="1">
    <location>
        <begin position="596"/>
        <end position="613"/>
    </location>
</feature>
<gene>
    <name evidence="3" type="primary">WBGene00095751</name>
</gene>
<proteinExistence type="predicted"/>
<dbReference type="Proteomes" id="UP000005239">
    <property type="component" value="Unassembled WGS sequence"/>
</dbReference>
<sequence>LQFVEKKADNDFEKNNKDEPISRLFSFHSSSFLSFRVVSPPYFSSIYGRLRSMKLTRILLLLFSNFCFSLCAEHEIGKKIDLSQCGASLSGDCFVIKSCTISAGTDEKAKTTLTKISLPSEITNPDCEVVLQIRSYTKSKIHIMMQVKSTEKIKNSGVSFIQKVSQFKCTPTGPEVNTQFFEIATTHFHKYETNEVFCSFILKSKSGKSFFSIFEDESGASSIEYTLDPNKQRKFTYDDLWGKFDKRCDPEQVKPLDNLDESFLQDEMSQIDTYAYPEISCESNKSSLLVSYQDKEPVSLGTEGKLKCDGDKKWFYDGIQLTDQGVQSYGVACAVKFCSLCTPLESLTCPGCSPTSNANSVGGNCVTESCPTNEWLLESGESGEIYSGEILCKKGKTNPTSKEAFWYSATGAKITKAACLKSKEICWNESNLEMGCPSGKECSNVVNGTNSAELSCPDGLKISHSSSGKAVVAVSLKCDFFSGKYKDENKNVVEQGANVYCDKASPKKDGNSTGGADPNDPSSAQTSLIIGGGVVLLIIIVVIIVCVVKKRRAAEEDRKNRQPRTIPLGSAENPSRLGEADSNKDSVVQSVVSLKAPPPPPPINQLPPLPEAPKGPWLQRDRTKPVVEFDEENFRKTFTEEMLYTEIFPNIAQYNAVDRYQIWKRCAQYEYYEDRLEDKRPYGHIRQVFDFMAFSVATQMDDVTMWERFFRFIRTYDKIVSIKWPNDTKNLSFRLKSCLAKLVRPFYKELGMKMMPNEDETTTWMRFFAVRALLWLGDLNVIEELNKMASLPFDQLESPIRAVFKDIPRSVTPADTFWAYRGACEYSPKPTLEWAPEEYQERILATLTRKTVPYQFLGTLPKRAAEYGADLRFVRIPRRQEMCVPVVHQGYSQKHHRNWSHASSKEDPAPLQAATRNFDVDETFQAMFLAKEGTEYEDPKMYAVRVLWEDYSMKTAEMLCECCWNRPQLMEVSTNFGRMEVGLNNGDMHEPGPPHIVHDHFFYRKGIANLERFLQERKPDVALDEALKRIGH</sequence>
<dbReference type="AlphaFoldDB" id="A0A2A6BMT7"/>
<keyword evidence="2" id="KW-0812">Transmembrane</keyword>
<reference evidence="3" key="2">
    <citation type="submission" date="2022-06" db="UniProtKB">
        <authorList>
            <consortium name="EnsemblMetazoa"/>
        </authorList>
    </citation>
    <scope>IDENTIFICATION</scope>
    <source>
        <strain evidence="3">PS312</strain>
    </source>
</reference>
<feature type="region of interest" description="Disordered" evidence="1">
    <location>
        <begin position="554"/>
        <end position="617"/>
    </location>
</feature>
<feature type="transmembrane region" description="Helical" evidence="2">
    <location>
        <begin position="528"/>
        <end position="548"/>
    </location>
</feature>
<keyword evidence="2" id="KW-1133">Transmembrane helix</keyword>
<reference evidence="4" key="1">
    <citation type="journal article" date="2008" name="Nat. Genet.">
        <title>The Pristionchus pacificus genome provides a unique perspective on nematode lifestyle and parasitism.</title>
        <authorList>
            <person name="Dieterich C."/>
            <person name="Clifton S.W."/>
            <person name="Schuster L.N."/>
            <person name="Chinwalla A."/>
            <person name="Delehaunty K."/>
            <person name="Dinkelacker I."/>
            <person name="Fulton L."/>
            <person name="Fulton R."/>
            <person name="Godfrey J."/>
            <person name="Minx P."/>
            <person name="Mitreva M."/>
            <person name="Roeseler W."/>
            <person name="Tian H."/>
            <person name="Witte H."/>
            <person name="Yang S.P."/>
            <person name="Wilson R.K."/>
            <person name="Sommer R.J."/>
        </authorList>
    </citation>
    <scope>NUCLEOTIDE SEQUENCE [LARGE SCALE GENOMIC DNA]</scope>
    <source>
        <strain evidence="4">PS312</strain>
    </source>
</reference>
<evidence type="ECO:0000256" key="1">
    <source>
        <dbReference type="SAM" id="MobiDB-lite"/>
    </source>
</evidence>
<evidence type="ECO:0000313" key="4">
    <source>
        <dbReference type="Proteomes" id="UP000005239"/>
    </source>
</evidence>
<keyword evidence="2" id="KW-0472">Membrane</keyword>
<keyword evidence="4" id="KW-1185">Reference proteome</keyword>
<feature type="region of interest" description="Disordered" evidence="1">
    <location>
        <begin position="503"/>
        <end position="522"/>
    </location>
</feature>
<accession>A0A8R1U770</accession>